<dbReference type="Proteomes" id="UP000824120">
    <property type="component" value="Chromosome 4"/>
</dbReference>
<reference evidence="7 8" key="1">
    <citation type="submission" date="2020-09" db="EMBL/GenBank/DDBJ databases">
        <title>De no assembly of potato wild relative species, Solanum commersonii.</title>
        <authorList>
            <person name="Cho K."/>
        </authorList>
    </citation>
    <scope>NUCLEOTIDE SEQUENCE [LARGE SCALE GENOMIC DNA]</scope>
    <source>
        <strain evidence="7">LZ3.2</strain>
        <tissue evidence="7">Leaf</tissue>
    </source>
</reference>
<dbReference type="PANTHER" id="PTHR42826">
    <property type="entry name" value="DICARBOXYLATE TRANSPORTER 2.1, CHLOROPLASTIC"/>
    <property type="match status" value="1"/>
</dbReference>
<gene>
    <name evidence="7" type="ORF">H5410_020472</name>
</gene>
<proteinExistence type="inferred from homology"/>
<evidence type="ECO:0000256" key="6">
    <source>
        <dbReference type="ARBA" id="ARBA00023136"/>
    </source>
</evidence>
<keyword evidence="3" id="KW-0812">Transmembrane</keyword>
<dbReference type="Pfam" id="PF00939">
    <property type="entry name" value="Na_sulph_symp"/>
    <property type="match status" value="1"/>
</dbReference>
<protein>
    <submittedName>
        <fullName evidence="7">Uncharacterized protein</fullName>
    </submittedName>
</protein>
<dbReference type="GO" id="GO:0015140">
    <property type="term" value="F:malate transmembrane transporter activity"/>
    <property type="evidence" value="ECO:0007669"/>
    <property type="project" value="UniProtKB-ARBA"/>
</dbReference>
<comment type="similarity">
    <text evidence="2">Belongs to the SLC13A/DASS transporter (TC 2.A.47) family. DIT1 subfamily.</text>
</comment>
<dbReference type="InterPro" id="IPR030676">
    <property type="entry name" value="CitT-rel"/>
</dbReference>
<evidence type="ECO:0000256" key="3">
    <source>
        <dbReference type="ARBA" id="ARBA00022692"/>
    </source>
</evidence>
<evidence type="ECO:0000256" key="2">
    <source>
        <dbReference type="ARBA" id="ARBA00007349"/>
    </source>
</evidence>
<keyword evidence="5" id="KW-1133">Transmembrane helix</keyword>
<name>A0A9J5ZB90_SOLCO</name>
<evidence type="ECO:0000313" key="8">
    <source>
        <dbReference type="Proteomes" id="UP000824120"/>
    </source>
</evidence>
<keyword evidence="4" id="KW-0934">Plastid</keyword>
<evidence type="ECO:0000313" key="7">
    <source>
        <dbReference type="EMBL" id="KAG5609191.1"/>
    </source>
</evidence>
<dbReference type="EMBL" id="JACXVP010000004">
    <property type="protein sequence ID" value="KAG5609191.1"/>
    <property type="molecule type" value="Genomic_DNA"/>
</dbReference>
<dbReference type="GO" id="GO:0009706">
    <property type="term" value="C:chloroplast inner membrane"/>
    <property type="evidence" value="ECO:0007669"/>
    <property type="project" value="UniProtKB-SubCell"/>
</dbReference>
<dbReference type="InterPro" id="IPR001898">
    <property type="entry name" value="SLC13A/DASS"/>
</dbReference>
<comment type="caution">
    <text evidence="7">The sequence shown here is derived from an EMBL/GenBank/DDBJ whole genome shotgun (WGS) entry which is preliminary data.</text>
</comment>
<accession>A0A9J5ZB90</accession>
<dbReference type="OrthoDB" id="1317659at2759"/>
<evidence type="ECO:0000256" key="5">
    <source>
        <dbReference type="ARBA" id="ARBA00022989"/>
    </source>
</evidence>
<evidence type="ECO:0000256" key="1">
    <source>
        <dbReference type="ARBA" id="ARBA00004478"/>
    </source>
</evidence>
<evidence type="ECO:0000256" key="4">
    <source>
        <dbReference type="ARBA" id="ARBA00022780"/>
    </source>
</evidence>
<organism evidence="7 8">
    <name type="scientific">Solanum commersonii</name>
    <name type="common">Commerson's wild potato</name>
    <name type="synonym">Commerson's nightshade</name>
    <dbReference type="NCBI Taxonomy" id="4109"/>
    <lineage>
        <taxon>Eukaryota</taxon>
        <taxon>Viridiplantae</taxon>
        <taxon>Streptophyta</taxon>
        <taxon>Embryophyta</taxon>
        <taxon>Tracheophyta</taxon>
        <taxon>Spermatophyta</taxon>
        <taxon>Magnoliopsida</taxon>
        <taxon>eudicotyledons</taxon>
        <taxon>Gunneridae</taxon>
        <taxon>Pentapetalae</taxon>
        <taxon>asterids</taxon>
        <taxon>lamiids</taxon>
        <taxon>Solanales</taxon>
        <taxon>Solanaceae</taxon>
        <taxon>Solanoideae</taxon>
        <taxon>Solaneae</taxon>
        <taxon>Solanum</taxon>
    </lineage>
</organism>
<sequence length="188" mass="21190">MKSVDNEEETEQVVLELFMCVVVLYQGSSFREISDPKMFCHELTVERRVKKLQSIQQAKNGVDIVSEIRVKTHYATPIVYKGDRIATYFVKWLGKSTLGLSYGLALSEALIAPAMPNTTARAGGTDIFLEFATEDIMHLIKLPFSEYLCPYRCKKALIFASECDNPDYLTLGLLDTGFGAIIHHCRQL</sequence>
<comment type="subcellular location">
    <subcellularLocation>
        <location evidence="1">Plastid</location>
        <location evidence="1">Chloroplast inner membrane</location>
        <topology evidence="1">Multi-pass membrane protein</topology>
    </subcellularLocation>
</comment>
<dbReference type="AlphaFoldDB" id="A0A9J5ZB90"/>
<keyword evidence="4" id="KW-1001">Plastid inner membrane</keyword>
<keyword evidence="8" id="KW-1185">Reference proteome</keyword>
<keyword evidence="6" id="KW-0472">Membrane</keyword>